<evidence type="ECO:0000313" key="4">
    <source>
        <dbReference type="Proteomes" id="UP000007755"/>
    </source>
</evidence>
<evidence type="ECO:0000256" key="2">
    <source>
        <dbReference type="ARBA" id="ARBA00022598"/>
    </source>
</evidence>
<reference evidence="3" key="1">
    <citation type="submission" date="2011-02" db="EMBL/GenBank/DDBJ databases">
        <title>The genome of the leaf-cutting ant Acromyrmex echinatior suggests key adaptations to social evolution and fungus farming.</title>
        <authorList>
            <person name="Nygaard S."/>
            <person name="Zhang G."/>
        </authorList>
    </citation>
    <scope>NUCLEOTIDE SEQUENCE</scope>
</reference>
<dbReference type="EMBL" id="GL888236">
    <property type="protein sequence ID" value="EGI64285.1"/>
    <property type="molecule type" value="Genomic_DNA"/>
</dbReference>
<dbReference type="InterPro" id="IPR045851">
    <property type="entry name" value="AMP-bd_C_sf"/>
</dbReference>
<dbReference type="PANTHER" id="PTHR24096">
    <property type="entry name" value="LONG-CHAIN-FATTY-ACID--COA LIGASE"/>
    <property type="match status" value="1"/>
</dbReference>
<sequence length="670" mass="77960">NIGNMILSAFKSRPDFVGQINAVTKEQITYQQMRENSVKCALWLKQSYYRNIVITICTRNKMLEYIPFLASLYVGATVNTWDEKNMNDRIRIMYFLIEYEPNIIFIDSDNYSQLKSAMQYLDYKRNNMNPPKIITFDKIEGVDSLESILNNDFEKIKIDEFSCVKMEPLDIVAITFSPSATSYSDSKVYIRYFAFTYPSNQEVPVMFSGDIGLWYASLNWSYGVILTVRCIISYVTVIKCSKFSDKNMYETIEKYKKSNKEINVLSGKEEIIHNINIGNMILSAFKSKPNFVGQIDAMTEEQTTYQQMRDNSVKCALWFKQLRCKKNIIAICTKRKILEYIPFLASLYIGAAINSWDKEYMKDNIRIMYFLLEYKPNIIFIDSENYKKLKLIIEIINKIKSIDPPKIVTFDRIEGVDSLESILNNDFDKTEIDTFSCKDMHPMTIIAIMFSPKATGYSNSRLFISKIALMYPSNQEVPVMSSGDIGLWYASLNWNYGVILTVRCIISYVTVIKCSIFSDKNMYETIEKYKFSNIESQKILGSNRTGIIWYKLIIKWCSPATCKLPNCYNYRAKKDTEAQLISKIIEIYFNQWYYTGDYGYYEKDGEIFFIDKVKDLIKYRIFYLSPAKIENTLLQHSAVSEVTVRSVPHIINGQHPVAYVKKKHGAKVEI</sequence>
<dbReference type="AlphaFoldDB" id="F4WNB5"/>
<name>F4WNB5_ACREC</name>
<accession>F4WNB5</accession>
<dbReference type="SUPFAM" id="SSF56801">
    <property type="entry name" value="Acetyl-CoA synthetase-like"/>
    <property type="match status" value="2"/>
</dbReference>
<dbReference type="InterPro" id="IPR042099">
    <property type="entry name" value="ANL_N_sf"/>
</dbReference>
<protein>
    <submittedName>
        <fullName evidence="3">4-coumarate--CoA ligase-like 9</fullName>
    </submittedName>
</protein>
<proteinExistence type="inferred from homology"/>
<dbReference type="GO" id="GO:0016405">
    <property type="term" value="F:CoA-ligase activity"/>
    <property type="evidence" value="ECO:0007669"/>
    <property type="project" value="TreeGrafter"/>
</dbReference>
<dbReference type="STRING" id="103372.F4WNB5"/>
<evidence type="ECO:0000256" key="1">
    <source>
        <dbReference type="ARBA" id="ARBA00006432"/>
    </source>
</evidence>
<comment type="similarity">
    <text evidence="1">Belongs to the ATP-dependent AMP-binding enzyme family.</text>
</comment>
<organism evidence="4">
    <name type="scientific">Acromyrmex echinatior</name>
    <name type="common">Panamanian leafcutter ant</name>
    <name type="synonym">Acromyrmex octospinosus echinatior</name>
    <dbReference type="NCBI Taxonomy" id="103372"/>
    <lineage>
        <taxon>Eukaryota</taxon>
        <taxon>Metazoa</taxon>
        <taxon>Ecdysozoa</taxon>
        <taxon>Arthropoda</taxon>
        <taxon>Hexapoda</taxon>
        <taxon>Insecta</taxon>
        <taxon>Pterygota</taxon>
        <taxon>Neoptera</taxon>
        <taxon>Endopterygota</taxon>
        <taxon>Hymenoptera</taxon>
        <taxon>Apocrita</taxon>
        <taxon>Aculeata</taxon>
        <taxon>Formicoidea</taxon>
        <taxon>Formicidae</taxon>
        <taxon>Myrmicinae</taxon>
        <taxon>Acromyrmex</taxon>
    </lineage>
</organism>
<dbReference type="InParanoid" id="F4WNB5"/>
<keyword evidence="2 3" id="KW-0436">Ligase</keyword>
<evidence type="ECO:0000313" key="3">
    <source>
        <dbReference type="EMBL" id="EGI64285.1"/>
    </source>
</evidence>
<dbReference type="Gene3D" id="2.30.38.10">
    <property type="entry name" value="Luciferase, Domain 3"/>
    <property type="match status" value="1"/>
</dbReference>
<dbReference type="eggNOG" id="KOG1176">
    <property type="taxonomic scope" value="Eukaryota"/>
</dbReference>
<dbReference type="OrthoDB" id="10253869at2759"/>
<feature type="non-terminal residue" evidence="3">
    <location>
        <position position="1"/>
    </location>
</feature>
<keyword evidence="4" id="KW-1185">Reference proteome</keyword>
<dbReference type="Gene3D" id="3.40.50.12780">
    <property type="entry name" value="N-terminal domain of ligase-like"/>
    <property type="match status" value="2"/>
</dbReference>
<gene>
    <name evidence="3" type="ORF">G5I_07270</name>
</gene>
<dbReference type="Gene3D" id="3.30.300.30">
    <property type="match status" value="1"/>
</dbReference>
<dbReference type="PANTHER" id="PTHR24096:SF149">
    <property type="entry name" value="AMP-BINDING DOMAIN-CONTAINING PROTEIN-RELATED"/>
    <property type="match status" value="1"/>
</dbReference>
<dbReference type="Proteomes" id="UP000007755">
    <property type="component" value="Unassembled WGS sequence"/>
</dbReference>